<dbReference type="PANTHER" id="PTHR27007">
    <property type="match status" value="1"/>
</dbReference>
<evidence type="ECO:0000256" key="1">
    <source>
        <dbReference type="ARBA" id="ARBA00004479"/>
    </source>
</evidence>
<dbReference type="InterPro" id="IPR013320">
    <property type="entry name" value="ConA-like_dom_sf"/>
</dbReference>
<evidence type="ECO:0000256" key="6">
    <source>
        <dbReference type="ARBA" id="ARBA00022734"/>
    </source>
</evidence>
<keyword evidence="5 12" id="KW-0732">Signal</keyword>
<dbReference type="Proteomes" id="UP001552299">
    <property type="component" value="Unassembled WGS sequence"/>
</dbReference>
<dbReference type="InterPro" id="IPR001220">
    <property type="entry name" value="Legume_lectin_dom"/>
</dbReference>
<feature type="domain" description="Protein kinase" evidence="13">
    <location>
        <begin position="291"/>
        <end position="548"/>
    </location>
</feature>
<comment type="similarity">
    <text evidence="2">In the N-terminal section; belongs to the leguminous lectin family.</text>
</comment>
<evidence type="ECO:0000256" key="2">
    <source>
        <dbReference type="ARBA" id="ARBA00008536"/>
    </source>
</evidence>
<evidence type="ECO:0000313" key="14">
    <source>
        <dbReference type="EMBL" id="KAL0915423.1"/>
    </source>
</evidence>
<evidence type="ECO:0000256" key="11">
    <source>
        <dbReference type="SAM" id="Phobius"/>
    </source>
</evidence>
<gene>
    <name evidence="14" type="ORF">M5K25_015839</name>
</gene>
<evidence type="ECO:0000256" key="3">
    <source>
        <dbReference type="ARBA" id="ARBA00010217"/>
    </source>
</evidence>
<evidence type="ECO:0000256" key="10">
    <source>
        <dbReference type="ARBA" id="ARBA00023136"/>
    </source>
</evidence>
<evidence type="ECO:0000256" key="12">
    <source>
        <dbReference type="SAM" id="SignalP"/>
    </source>
</evidence>
<dbReference type="AlphaFoldDB" id="A0ABD0URC9"/>
<accession>A0ABD0URC9</accession>
<dbReference type="EMBL" id="JANQDX010000012">
    <property type="protein sequence ID" value="KAL0915423.1"/>
    <property type="molecule type" value="Genomic_DNA"/>
</dbReference>
<evidence type="ECO:0000259" key="13">
    <source>
        <dbReference type="PROSITE" id="PS50011"/>
    </source>
</evidence>
<dbReference type="Gene3D" id="2.60.120.200">
    <property type="match status" value="2"/>
</dbReference>
<keyword evidence="10 11" id="KW-0472">Membrane</keyword>
<comment type="caution">
    <text evidence="14">The sequence shown here is derived from an EMBL/GenBank/DDBJ whole genome shotgun (WGS) entry which is preliminary data.</text>
</comment>
<dbReference type="InterPro" id="IPR000719">
    <property type="entry name" value="Prot_kinase_dom"/>
</dbReference>
<dbReference type="GO" id="GO:0030246">
    <property type="term" value="F:carbohydrate binding"/>
    <property type="evidence" value="ECO:0007669"/>
    <property type="project" value="UniProtKB-KW"/>
</dbReference>
<keyword evidence="8" id="KW-0067">ATP-binding</keyword>
<dbReference type="InterPro" id="IPR050528">
    <property type="entry name" value="L-type_Lectin-RKs"/>
</dbReference>
<protein>
    <recommendedName>
        <fullName evidence="13">Protein kinase domain-containing protein</fullName>
    </recommendedName>
</protein>
<evidence type="ECO:0000256" key="9">
    <source>
        <dbReference type="ARBA" id="ARBA00022989"/>
    </source>
</evidence>
<feature type="transmembrane region" description="Helical" evidence="11">
    <location>
        <begin position="227"/>
        <end position="249"/>
    </location>
</feature>
<organism evidence="14 15">
    <name type="scientific">Dendrobium thyrsiflorum</name>
    <name type="common">Pinecone-like raceme dendrobium</name>
    <name type="synonym">Orchid</name>
    <dbReference type="NCBI Taxonomy" id="117978"/>
    <lineage>
        <taxon>Eukaryota</taxon>
        <taxon>Viridiplantae</taxon>
        <taxon>Streptophyta</taxon>
        <taxon>Embryophyta</taxon>
        <taxon>Tracheophyta</taxon>
        <taxon>Spermatophyta</taxon>
        <taxon>Magnoliopsida</taxon>
        <taxon>Liliopsida</taxon>
        <taxon>Asparagales</taxon>
        <taxon>Orchidaceae</taxon>
        <taxon>Epidendroideae</taxon>
        <taxon>Malaxideae</taxon>
        <taxon>Dendrobiinae</taxon>
        <taxon>Dendrobium</taxon>
    </lineage>
</organism>
<keyword evidence="6" id="KW-0430">Lectin</keyword>
<dbReference type="Gene3D" id="1.10.510.10">
    <property type="entry name" value="Transferase(Phosphotransferase) domain 1"/>
    <property type="match status" value="1"/>
</dbReference>
<dbReference type="PROSITE" id="PS50011">
    <property type="entry name" value="PROTEIN_KINASE_DOM"/>
    <property type="match status" value="1"/>
</dbReference>
<dbReference type="Pfam" id="PF00069">
    <property type="entry name" value="Pkinase"/>
    <property type="match status" value="1"/>
</dbReference>
<dbReference type="InterPro" id="IPR011009">
    <property type="entry name" value="Kinase-like_dom_sf"/>
</dbReference>
<dbReference type="SMART" id="SM00220">
    <property type="entry name" value="S_TKc"/>
    <property type="match status" value="1"/>
</dbReference>
<keyword evidence="15" id="KW-1185">Reference proteome</keyword>
<dbReference type="PROSITE" id="PS00108">
    <property type="entry name" value="PROTEIN_KINASE_ST"/>
    <property type="match status" value="1"/>
</dbReference>
<keyword evidence="7" id="KW-0547">Nucleotide-binding</keyword>
<proteinExistence type="inferred from homology"/>
<evidence type="ECO:0000256" key="7">
    <source>
        <dbReference type="ARBA" id="ARBA00022741"/>
    </source>
</evidence>
<dbReference type="InterPro" id="IPR008271">
    <property type="entry name" value="Ser/Thr_kinase_AS"/>
</dbReference>
<name>A0ABD0URC9_DENTH</name>
<comment type="similarity">
    <text evidence="3">In the C-terminal section; belongs to the protein kinase superfamily. Ser/Thr protein kinase family.</text>
</comment>
<dbReference type="SUPFAM" id="SSF56112">
    <property type="entry name" value="Protein kinase-like (PK-like)"/>
    <property type="match status" value="1"/>
</dbReference>
<dbReference type="SUPFAM" id="SSF49899">
    <property type="entry name" value="Concanavalin A-like lectins/glucanases"/>
    <property type="match status" value="1"/>
</dbReference>
<feature type="signal peptide" evidence="12">
    <location>
        <begin position="1"/>
        <end position="25"/>
    </location>
</feature>
<dbReference type="GO" id="GO:0005524">
    <property type="term" value="F:ATP binding"/>
    <property type="evidence" value="ECO:0007669"/>
    <property type="project" value="UniProtKB-KW"/>
</dbReference>
<keyword evidence="9 11" id="KW-1133">Transmembrane helix</keyword>
<feature type="chain" id="PRO_5044824035" description="Protein kinase domain-containing protein" evidence="12">
    <location>
        <begin position="26"/>
        <end position="699"/>
    </location>
</feature>
<evidence type="ECO:0000313" key="15">
    <source>
        <dbReference type="Proteomes" id="UP001552299"/>
    </source>
</evidence>
<evidence type="ECO:0000256" key="4">
    <source>
        <dbReference type="ARBA" id="ARBA00022692"/>
    </source>
</evidence>
<reference evidence="14 15" key="1">
    <citation type="journal article" date="2024" name="Plant Biotechnol. J.">
        <title>Dendrobium thyrsiflorum genome and its molecular insights into genes involved in important horticultural traits.</title>
        <authorList>
            <person name="Chen B."/>
            <person name="Wang J.Y."/>
            <person name="Zheng P.J."/>
            <person name="Li K.L."/>
            <person name="Liang Y.M."/>
            <person name="Chen X.F."/>
            <person name="Zhang C."/>
            <person name="Zhao X."/>
            <person name="He X."/>
            <person name="Zhang G.Q."/>
            <person name="Liu Z.J."/>
            <person name="Xu Q."/>
        </authorList>
    </citation>
    <scope>NUCLEOTIDE SEQUENCE [LARGE SCALE GENOMIC DNA]</scope>
    <source>
        <strain evidence="14">GZMU011</strain>
    </source>
</reference>
<sequence>MDHEGTRSILFLVLLLLLLPSPLSSFQGKDDSTSTGSLTFHFPCFSVDQNVTFLGDFSLMNEFLQLSSGVAVVFSLPVPFKETKANSSFSFSTEFSFSVQGSSAPVFFLSSEKLFLDEPVLAVEFGPLMTLKDLFEFKNKSLVIAAIFYNGRNRCLTLWLLHPGNQIRKPVLSAKFNLGNQFLPFLYVGFSASKEAVNGTNLVIKNWSLEIFKYRTFHCDNYEKKDIVLGVYAPALAVISIFSAFWSYFKKLFKGKKEAPQNPYQDSTVSNLLVRFRKFTYSELSSATKDFHQSELLGDGIVASVYRASFPGSITMHAVKRFNQNFSSKKCYETEVRTVHHLRHENILELRGWCTENPNEPLLVYDYMPNKSLYDVLSSDKILLWPYRYKIAVGIAKALVYLHHECNPSVIHSDIKEENVLLDAELDPKLANFGLSLSSPSCILPIQHTDEHPLGCQLQEWATPKIDVFLYGSLVLELCCRRTEGHLDFVGNLRNLKSEGRLLEAVDEKLGGKYNEEEMLRVLNVGLKCVDEEIAKRPSMEKVLNKLLGEQEKEEDGPSFIIEPNHPAAEPDLQASFHNVPSSRWIGSSDESSLAVQAMIFSLPRASSAKSLRAKRGKPRIKLAVRFNSSLNLIINPTQIQHKSCIQTAPFIIVLKTRLAGSTGSSVNRSGDRSDPVIKLALYRTELNRSESAGSTVNR</sequence>
<dbReference type="GO" id="GO:0016020">
    <property type="term" value="C:membrane"/>
    <property type="evidence" value="ECO:0007669"/>
    <property type="project" value="UniProtKB-SubCell"/>
</dbReference>
<comment type="subcellular location">
    <subcellularLocation>
        <location evidence="1">Membrane</location>
        <topology evidence="1">Single-pass type I membrane protein</topology>
    </subcellularLocation>
</comment>
<evidence type="ECO:0000256" key="8">
    <source>
        <dbReference type="ARBA" id="ARBA00022840"/>
    </source>
</evidence>
<evidence type="ECO:0000256" key="5">
    <source>
        <dbReference type="ARBA" id="ARBA00022729"/>
    </source>
</evidence>
<dbReference type="Pfam" id="PF00139">
    <property type="entry name" value="Lectin_legB"/>
    <property type="match status" value="1"/>
</dbReference>
<dbReference type="Gene3D" id="3.30.200.20">
    <property type="entry name" value="Phosphorylase Kinase, domain 1"/>
    <property type="match status" value="1"/>
</dbReference>
<keyword evidence="4 11" id="KW-0812">Transmembrane</keyword>